<feature type="transmembrane region" description="Helical" evidence="1">
    <location>
        <begin position="44"/>
        <end position="64"/>
    </location>
</feature>
<dbReference type="EMBL" id="JACCBI010000001">
    <property type="protein sequence ID" value="NYD67811.1"/>
    <property type="molecule type" value="Genomic_DNA"/>
</dbReference>
<feature type="transmembrane region" description="Helical" evidence="1">
    <location>
        <begin position="84"/>
        <end position="103"/>
    </location>
</feature>
<evidence type="ECO:0000256" key="1">
    <source>
        <dbReference type="SAM" id="Phobius"/>
    </source>
</evidence>
<reference evidence="2 3" key="1">
    <citation type="submission" date="2020-07" db="EMBL/GenBank/DDBJ databases">
        <title>Sequencing the genomes of 1000 actinobacteria strains.</title>
        <authorList>
            <person name="Klenk H.-P."/>
        </authorList>
    </citation>
    <scope>NUCLEOTIDE SEQUENCE [LARGE SCALE GENOMIC DNA]</scope>
    <source>
        <strain evidence="2 3">DSM 23870</strain>
    </source>
</reference>
<accession>A0A852SIR1</accession>
<evidence type="ECO:0000313" key="2">
    <source>
        <dbReference type="EMBL" id="NYD67811.1"/>
    </source>
</evidence>
<name>A0A852SIR1_9MICO</name>
<organism evidence="2 3">
    <name type="scientific">Agromyces atrinae</name>
    <dbReference type="NCBI Taxonomy" id="592376"/>
    <lineage>
        <taxon>Bacteria</taxon>
        <taxon>Bacillati</taxon>
        <taxon>Actinomycetota</taxon>
        <taxon>Actinomycetes</taxon>
        <taxon>Micrococcales</taxon>
        <taxon>Microbacteriaceae</taxon>
        <taxon>Agromyces</taxon>
    </lineage>
</organism>
<proteinExistence type="predicted"/>
<evidence type="ECO:0000313" key="3">
    <source>
        <dbReference type="Proteomes" id="UP000581087"/>
    </source>
</evidence>
<feature type="transmembrane region" description="Helical" evidence="1">
    <location>
        <begin position="342"/>
        <end position="361"/>
    </location>
</feature>
<sequence>MPSRPTLAAALDTSALTGPIDKAALRVYRETLPSDLRPGLKATVVPAAILFVASIFLISFWSLVIGVNDLGTSANDHLMRGLIGFIYLAMPILAVVLIVRGLWVRRGTRQFRLDRFARDNRLLYTPSSVPLLFPGMIFTAGHSALGRDIMRQSTGSTVIGNYQYTVGSGKNQSRHRWGFASIQLGTSLPHIVLDATGNNSLFGGSNLPEGFRRDQRLELEGDFSKHFTLYCPRGYESDALYLFTPDIMARFIDHAAELDVEIIDDRLYLYSKRDLSTLDPATWEWLVTTLDALGEKVDRWQRWRDSRLGDVAVVEGDSGMPRIVRPPRGVAATGRRLTKRTAWVSAVLMVAFLLLGLYSMLEDVVSWLLR</sequence>
<dbReference type="RefSeq" id="WP_241830683.1">
    <property type="nucleotide sequence ID" value="NZ_JACCBI010000001.1"/>
</dbReference>
<keyword evidence="1" id="KW-0472">Membrane</keyword>
<comment type="caution">
    <text evidence="2">The sequence shown here is derived from an EMBL/GenBank/DDBJ whole genome shotgun (WGS) entry which is preliminary data.</text>
</comment>
<evidence type="ECO:0008006" key="4">
    <source>
        <dbReference type="Google" id="ProtNLM"/>
    </source>
</evidence>
<keyword evidence="1" id="KW-1133">Transmembrane helix</keyword>
<dbReference type="AlphaFoldDB" id="A0A852SIR1"/>
<dbReference type="Proteomes" id="UP000581087">
    <property type="component" value="Unassembled WGS sequence"/>
</dbReference>
<protein>
    <recommendedName>
        <fullName evidence="4">DUF3137 domain-containing protein</fullName>
    </recommendedName>
</protein>
<keyword evidence="1" id="KW-0812">Transmembrane</keyword>
<gene>
    <name evidence="2" type="ORF">BJ972_002330</name>
</gene>